<dbReference type="GO" id="GO:0030880">
    <property type="term" value="C:RNA polymerase complex"/>
    <property type="evidence" value="ECO:0007669"/>
    <property type="project" value="InterPro"/>
</dbReference>
<keyword evidence="7" id="KW-1185">Reference proteome</keyword>
<dbReference type="SMART" id="SM00657">
    <property type="entry name" value="RPOL4c"/>
    <property type="match status" value="1"/>
</dbReference>
<evidence type="ECO:0000313" key="6">
    <source>
        <dbReference type="EMBL" id="CAG8497996.1"/>
    </source>
</evidence>
<dbReference type="InterPro" id="IPR038324">
    <property type="entry name" value="Rpb4/RPC9_sf"/>
</dbReference>
<evidence type="ECO:0000256" key="4">
    <source>
        <dbReference type="SAM" id="MobiDB-lite"/>
    </source>
</evidence>
<evidence type="ECO:0000256" key="1">
    <source>
        <dbReference type="ARBA" id="ARBA00004123"/>
    </source>
</evidence>
<dbReference type="GO" id="GO:0000166">
    <property type="term" value="F:nucleotide binding"/>
    <property type="evidence" value="ECO:0007669"/>
    <property type="project" value="InterPro"/>
</dbReference>
<dbReference type="PANTHER" id="PTHR21297">
    <property type="entry name" value="DNA-DIRECTED RNA POLYMERASE II"/>
    <property type="match status" value="1"/>
</dbReference>
<comment type="similarity">
    <text evidence="3">Belongs to the eukaryotic RPB4 RNA polymerase subunit family.</text>
</comment>
<accession>A0A9N8ZJJ9</accession>
<dbReference type="AlphaFoldDB" id="A0A9N8ZJJ9"/>
<dbReference type="InterPro" id="IPR010997">
    <property type="entry name" value="HRDC-like_sf"/>
</dbReference>
<protein>
    <submittedName>
        <fullName evidence="6">6822_t:CDS:1</fullName>
    </submittedName>
</protein>
<dbReference type="GO" id="GO:0006352">
    <property type="term" value="P:DNA-templated transcription initiation"/>
    <property type="evidence" value="ECO:0007669"/>
    <property type="project" value="InterPro"/>
</dbReference>
<dbReference type="SUPFAM" id="SSF47819">
    <property type="entry name" value="HRDC-like"/>
    <property type="match status" value="1"/>
</dbReference>
<dbReference type="Gene3D" id="1.20.1250.40">
    <property type="match status" value="1"/>
</dbReference>
<dbReference type="InterPro" id="IPR005574">
    <property type="entry name" value="Rpb4/RPC9"/>
</dbReference>
<evidence type="ECO:0000256" key="2">
    <source>
        <dbReference type="ARBA" id="ARBA00023242"/>
    </source>
</evidence>
<dbReference type="GO" id="GO:0005634">
    <property type="term" value="C:nucleus"/>
    <property type="evidence" value="ECO:0007669"/>
    <property type="project" value="UniProtKB-SubCell"/>
</dbReference>
<feature type="compositionally biased region" description="Basic and acidic residues" evidence="4">
    <location>
        <begin position="1"/>
        <end position="13"/>
    </location>
</feature>
<sequence>MPKLVHKPDKTIPLEEDDSPENEHLLSMGETNELLRIVLNNSKRPKKYPSILMKTFEYSKTFNPFTSHTQLTDARRILSKYQLDAFEIPLLLNFLPVKVAETKGLIPSLTRLSDDQIQAICEDIKNIRGYIK</sequence>
<dbReference type="Pfam" id="PF03874">
    <property type="entry name" value="RNA_pol_Rpb4"/>
    <property type="match status" value="1"/>
</dbReference>
<organism evidence="6 7">
    <name type="scientific">Diversispora eburnea</name>
    <dbReference type="NCBI Taxonomy" id="1213867"/>
    <lineage>
        <taxon>Eukaryota</taxon>
        <taxon>Fungi</taxon>
        <taxon>Fungi incertae sedis</taxon>
        <taxon>Mucoromycota</taxon>
        <taxon>Glomeromycotina</taxon>
        <taxon>Glomeromycetes</taxon>
        <taxon>Diversisporales</taxon>
        <taxon>Diversisporaceae</taxon>
        <taxon>Diversispora</taxon>
    </lineage>
</organism>
<comment type="subcellular location">
    <subcellularLocation>
        <location evidence="1">Nucleus</location>
    </subcellularLocation>
</comment>
<evidence type="ECO:0000259" key="5">
    <source>
        <dbReference type="SMART" id="SM00657"/>
    </source>
</evidence>
<dbReference type="EMBL" id="CAJVPK010000348">
    <property type="protein sequence ID" value="CAG8497996.1"/>
    <property type="molecule type" value="Genomic_DNA"/>
</dbReference>
<dbReference type="Proteomes" id="UP000789706">
    <property type="component" value="Unassembled WGS sequence"/>
</dbReference>
<gene>
    <name evidence="6" type="ORF">DEBURN_LOCUS4524</name>
</gene>
<dbReference type="InterPro" id="IPR006590">
    <property type="entry name" value="RNA_pol_Rpb4/RPC9_core"/>
</dbReference>
<feature type="domain" description="RNA polymerase Rpb4/RPC9 core" evidence="5">
    <location>
        <begin position="14"/>
        <end position="131"/>
    </location>
</feature>
<dbReference type="InterPro" id="IPR045222">
    <property type="entry name" value="Rpb4-like"/>
</dbReference>
<keyword evidence="2" id="KW-0539">Nucleus</keyword>
<evidence type="ECO:0000256" key="3">
    <source>
        <dbReference type="ARBA" id="ARBA00025724"/>
    </source>
</evidence>
<evidence type="ECO:0000313" key="7">
    <source>
        <dbReference type="Proteomes" id="UP000789706"/>
    </source>
</evidence>
<name>A0A9N8ZJJ9_9GLOM</name>
<comment type="caution">
    <text evidence="6">The sequence shown here is derived from an EMBL/GenBank/DDBJ whole genome shotgun (WGS) entry which is preliminary data.</text>
</comment>
<feature type="region of interest" description="Disordered" evidence="4">
    <location>
        <begin position="1"/>
        <end position="21"/>
    </location>
</feature>
<dbReference type="OrthoDB" id="2186918at2759"/>
<reference evidence="6" key="1">
    <citation type="submission" date="2021-06" db="EMBL/GenBank/DDBJ databases">
        <authorList>
            <person name="Kallberg Y."/>
            <person name="Tangrot J."/>
            <person name="Rosling A."/>
        </authorList>
    </citation>
    <scope>NUCLEOTIDE SEQUENCE</scope>
    <source>
        <strain evidence="6">AZ414A</strain>
    </source>
</reference>
<proteinExistence type="inferred from homology"/>